<dbReference type="Pfam" id="PF09953">
    <property type="entry name" value="DUF2187"/>
    <property type="match status" value="1"/>
</dbReference>
<protein>
    <recommendedName>
        <fullName evidence="3">DUF2187 domain-containing protein</fullName>
    </recommendedName>
</protein>
<keyword evidence="2" id="KW-1185">Reference proteome</keyword>
<proteinExistence type="predicted"/>
<gene>
    <name evidence="1" type="ORF">J27TS8_11320</name>
</gene>
<dbReference type="EMBL" id="BORC01000001">
    <property type="protein sequence ID" value="GIN61139.1"/>
    <property type="molecule type" value="Genomic_DNA"/>
</dbReference>
<organism evidence="1 2">
    <name type="scientific">Robertmurraya siralis</name>
    <dbReference type="NCBI Taxonomy" id="77777"/>
    <lineage>
        <taxon>Bacteria</taxon>
        <taxon>Bacillati</taxon>
        <taxon>Bacillota</taxon>
        <taxon>Bacilli</taxon>
        <taxon>Bacillales</taxon>
        <taxon>Bacillaceae</taxon>
        <taxon>Robertmurraya</taxon>
    </lineage>
</organism>
<sequence>MTSKKAAIGDTVKFTRFGHTFFGTVTIIREQSIIVKLEPSDADRLSLDTPFTVVSHKHYKVVFV</sequence>
<dbReference type="RefSeq" id="WP_212933332.1">
    <property type="nucleotide sequence ID" value="NZ_BORC01000001.1"/>
</dbReference>
<evidence type="ECO:0008006" key="3">
    <source>
        <dbReference type="Google" id="ProtNLM"/>
    </source>
</evidence>
<reference evidence="1" key="1">
    <citation type="submission" date="2021-03" db="EMBL/GenBank/DDBJ databases">
        <title>Antimicrobial resistance genes in bacteria isolated from Japanese honey, and their potential for conferring macrolide and lincosamide resistance in the American foulbrood pathogen Paenibacillus larvae.</title>
        <authorList>
            <person name="Okamoto M."/>
            <person name="Kumagai M."/>
            <person name="Kanamori H."/>
            <person name="Takamatsu D."/>
        </authorList>
    </citation>
    <scope>NUCLEOTIDE SEQUENCE</scope>
    <source>
        <strain evidence="1">J27TS8</strain>
    </source>
</reference>
<evidence type="ECO:0000313" key="2">
    <source>
        <dbReference type="Proteomes" id="UP000682111"/>
    </source>
</evidence>
<dbReference type="InterPro" id="IPR018690">
    <property type="entry name" value="DUF2187"/>
</dbReference>
<name>A0A919WG64_9BACI</name>
<accession>A0A919WG64</accession>
<dbReference type="AlphaFoldDB" id="A0A919WG64"/>
<dbReference type="Proteomes" id="UP000682111">
    <property type="component" value="Unassembled WGS sequence"/>
</dbReference>
<evidence type="ECO:0000313" key="1">
    <source>
        <dbReference type="EMBL" id="GIN61139.1"/>
    </source>
</evidence>
<comment type="caution">
    <text evidence="1">The sequence shown here is derived from an EMBL/GenBank/DDBJ whole genome shotgun (WGS) entry which is preliminary data.</text>
</comment>